<dbReference type="STRING" id="6313.A0A158PAK7"/>
<reference evidence="3" key="2">
    <citation type="submission" date="2016-04" db="UniProtKB">
        <authorList>
            <consortium name="WormBaseParasite"/>
        </authorList>
    </citation>
    <scope>IDENTIFICATION</scope>
</reference>
<proteinExistence type="predicted"/>
<keyword evidence="2" id="KW-1185">Reference proteome</keyword>
<feature type="region of interest" description="Disordered" evidence="1">
    <location>
        <begin position="167"/>
        <end position="195"/>
    </location>
</feature>
<evidence type="ECO:0000313" key="3">
    <source>
        <dbReference type="WBParaSite" id="ACAC_0000961501-mRNA-1"/>
    </source>
</evidence>
<evidence type="ECO:0000256" key="1">
    <source>
        <dbReference type="SAM" id="MobiDB-lite"/>
    </source>
</evidence>
<reference evidence="2" key="1">
    <citation type="submission" date="2012-09" db="EMBL/GenBank/DDBJ databases">
        <authorList>
            <person name="Martin A.A."/>
        </authorList>
    </citation>
    <scope>NUCLEOTIDE SEQUENCE</scope>
</reference>
<name>A0A158PAK7_ANGCA</name>
<accession>A0A158PAK7</accession>
<protein>
    <submittedName>
        <fullName evidence="3">Uncharacterized protein</fullName>
    </submittedName>
</protein>
<dbReference type="Proteomes" id="UP000035642">
    <property type="component" value="Unassembled WGS sequence"/>
</dbReference>
<sequence>MYFRIDLTTMIFSSKCLPVASCRSSGDDFVATVGMCEAFSRRPINDLGAYIDRLVETLVVNSTGNQQHSKRVPTPSDQLLRESPPDLPLSYNQINCLENVHRLLKSQAFSDTQTKCEQEENSVSSTTASVPLTREILQAHTRRWEEQYRNTWQRRLKRISAETLHGGPIQKNLRPSSSRTLSVHWPTGKREDSHCNLTPNPPPPPGMNFQITTIPLPPQEKSTPPTSVNEQYSAFTVVHPTVGPLREIPTSIALSIQNHGSVIQTPYDLQWTYGSKPLPLKHHTEDSRLLPESA</sequence>
<evidence type="ECO:0000313" key="2">
    <source>
        <dbReference type="Proteomes" id="UP000035642"/>
    </source>
</evidence>
<organism evidence="2 3">
    <name type="scientific">Angiostrongylus cantonensis</name>
    <name type="common">Rat lungworm</name>
    <dbReference type="NCBI Taxonomy" id="6313"/>
    <lineage>
        <taxon>Eukaryota</taxon>
        <taxon>Metazoa</taxon>
        <taxon>Ecdysozoa</taxon>
        <taxon>Nematoda</taxon>
        <taxon>Chromadorea</taxon>
        <taxon>Rhabditida</taxon>
        <taxon>Rhabditina</taxon>
        <taxon>Rhabditomorpha</taxon>
        <taxon>Strongyloidea</taxon>
        <taxon>Metastrongylidae</taxon>
        <taxon>Angiostrongylus</taxon>
    </lineage>
</organism>
<dbReference type="AlphaFoldDB" id="A0A158PAK7"/>
<dbReference type="WBParaSite" id="ACAC_0000961501-mRNA-1">
    <property type="protein sequence ID" value="ACAC_0000961501-mRNA-1"/>
    <property type="gene ID" value="ACAC_0000961501"/>
</dbReference>